<proteinExistence type="predicted"/>
<dbReference type="Proteomes" id="UP000501253">
    <property type="component" value="Chromosome"/>
</dbReference>
<dbReference type="EMBL" id="CP042909">
    <property type="protein sequence ID" value="QJA06559.1"/>
    <property type="molecule type" value="Genomic_DNA"/>
</dbReference>
<evidence type="ECO:0008006" key="3">
    <source>
        <dbReference type="Google" id="ProtNLM"/>
    </source>
</evidence>
<organism evidence="1 2">
    <name type="scientific">Thermosulfurimonas marina</name>
    <dbReference type="NCBI Taxonomy" id="2047767"/>
    <lineage>
        <taxon>Bacteria</taxon>
        <taxon>Pseudomonadati</taxon>
        <taxon>Thermodesulfobacteriota</taxon>
        <taxon>Thermodesulfobacteria</taxon>
        <taxon>Thermodesulfobacteriales</taxon>
        <taxon>Thermodesulfobacteriaceae</taxon>
        <taxon>Thermosulfurimonas</taxon>
    </lineage>
</organism>
<dbReference type="SUPFAM" id="SSF140566">
    <property type="entry name" value="FlgN-like"/>
    <property type="match status" value="1"/>
</dbReference>
<evidence type="ECO:0000313" key="2">
    <source>
        <dbReference type="Proteomes" id="UP000501253"/>
    </source>
</evidence>
<dbReference type="GO" id="GO:0044780">
    <property type="term" value="P:bacterial-type flagellum assembly"/>
    <property type="evidence" value="ECO:0007669"/>
    <property type="project" value="InterPro"/>
</dbReference>
<reference evidence="1 2" key="1">
    <citation type="submission" date="2019-08" db="EMBL/GenBank/DDBJ databases">
        <title>Complete genome sequence of Thermosulfurimonas marina SU872T, an anaerobic thermophilic chemolithoautotrophic bacterium isolated from a shallow marine hydrothermal vent.</title>
        <authorList>
            <person name="Allioux M."/>
            <person name="Jebbar M."/>
            <person name="Slobodkina G."/>
            <person name="Slobodkin A."/>
            <person name="Moalic Y."/>
            <person name="Frolova A."/>
            <person name="Shao Z."/>
            <person name="Alain K."/>
        </authorList>
    </citation>
    <scope>NUCLEOTIDE SEQUENCE [LARGE SCALE GENOMIC DNA]</scope>
    <source>
        <strain evidence="1 2">SU872</strain>
    </source>
</reference>
<keyword evidence="2" id="KW-1185">Reference proteome</keyword>
<dbReference type="AlphaFoldDB" id="A0A6H1WTT4"/>
<evidence type="ECO:0000313" key="1">
    <source>
        <dbReference type="EMBL" id="QJA06559.1"/>
    </source>
</evidence>
<dbReference type="InterPro" id="IPR036679">
    <property type="entry name" value="FlgN-like_sf"/>
</dbReference>
<sequence length="108" mass="12224">MAKKNLLELKKALEEEREALLKGAIESVLKTASYKARLVEKIREEGLSEEDRELLEEVLRLNERNKALIEAGLSFVEEAFHILSRAMRPETTYGGEAPEGARLISREA</sequence>
<gene>
    <name evidence="1" type="ORF">FVE67_07015</name>
</gene>
<protein>
    <recommendedName>
        <fullName evidence="3">Flagellar protein FlgN</fullName>
    </recommendedName>
</protein>
<dbReference type="RefSeq" id="WP_168719911.1">
    <property type="nucleotide sequence ID" value="NZ_CP042909.1"/>
</dbReference>
<dbReference type="KEGG" id="tmai:FVE67_07015"/>
<name>A0A6H1WTT4_9BACT</name>
<accession>A0A6H1WTT4</accession>